<dbReference type="GO" id="GO:0003886">
    <property type="term" value="F:DNA (cytosine-5-)-methyltransferase activity"/>
    <property type="evidence" value="ECO:0007669"/>
    <property type="project" value="UniProtKB-EC"/>
</dbReference>
<dbReference type="GO" id="GO:0032259">
    <property type="term" value="P:methylation"/>
    <property type="evidence" value="ECO:0007669"/>
    <property type="project" value="UniProtKB-KW"/>
</dbReference>
<dbReference type="InterPro" id="IPR031303">
    <property type="entry name" value="C5_meth_CS"/>
</dbReference>
<evidence type="ECO:0000256" key="8">
    <source>
        <dbReference type="RuleBase" id="RU000417"/>
    </source>
</evidence>
<evidence type="ECO:0000256" key="6">
    <source>
        <dbReference type="PROSITE-ProRule" id="PRU01016"/>
    </source>
</evidence>
<organism evidence="10 11">
    <name type="scientific">Halomonas citrativorans</name>
    <dbReference type="NCBI Taxonomy" id="2742612"/>
    <lineage>
        <taxon>Bacteria</taxon>
        <taxon>Pseudomonadati</taxon>
        <taxon>Pseudomonadota</taxon>
        <taxon>Gammaproteobacteria</taxon>
        <taxon>Oceanospirillales</taxon>
        <taxon>Halomonadaceae</taxon>
        <taxon>Halomonas</taxon>
    </lineage>
</organism>
<dbReference type="Gene3D" id="1.10.260.140">
    <property type="match status" value="1"/>
</dbReference>
<evidence type="ECO:0000259" key="9">
    <source>
        <dbReference type="Pfam" id="PF18284"/>
    </source>
</evidence>
<dbReference type="AlphaFoldDB" id="A0A1R4I3A2"/>
<dbReference type="InterPro" id="IPR029063">
    <property type="entry name" value="SAM-dependent_MTases_sf"/>
</dbReference>
<dbReference type="GO" id="GO:0009307">
    <property type="term" value="P:DNA restriction-modification system"/>
    <property type="evidence" value="ECO:0007669"/>
    <property type="project" value="UniProtKB-KW"/>
</dbReference>
<dbReference type="PROSITE" id="PS51679">
    <property type="entry name" value="SAM_MT_C5"/>
    <property type="match status" value="1"/>
</dbReference>
<dbReference type="EC" id="2.1.1.37" evidence="8"/>
<evidence type="ECO:0000256" key="4">
    <source>
        <dbReference type="ARBA" id="ARBA00022747"/>
    </source>
</evidence>
<dbReference type="SUPFAM" id="SSF53335">
    <property type="entry name" value="S-adenosyl-L-methionine-dependent methyltransferases"/>
    <property type="match status" value="1"/>
</dbReference>
<dbReference type="Pfam" id="PF18284">
    <property type="entry name" value="DNA_meth_N"/>
    <property type="match status" value="1"/>
</dbReference>
<accession>A0A1R4I3A2</accession>
<comment type="catalytic activity">
    <reaction evidence="5 8">
        <text>a 2'-deoxycytidine in DNA + S-adenosyl-L-methionine = a 5-methyl-2'-deoxycytidine in DNA + S-adenosyl-L-homocysteine + H(+)</text>
        <dbReference type="Rhea" id="RHEA:13681"/>
        <dbReference type="Rhea" id="RHEA-COMP:11369"/>
        <dbReference type="Rhea" id="RHEA-COMP:11370"/>
        <dbReference type="ChEBI" id="CHEBI:15378"/>
        <dbReference type="ChEBI" id="CHEBI:57856"/>
        <dbReference type="ChEBI" id="CHEBI:59789"/>
        <dbReference type="ChEBI" id="CHEBI:85452"/>
        <dbReference type="ChEBI" id="CHEBI:85454"/>
        <dbReference type="EC" id="2.1.1.37"/>
    </reaction>
</comment>
<gene>
    <name evidence="10" type="ORF">CZ787_14330</name>
</gene>
<keyword evidence="1 6" id="KW-0489">Methyltransferase</keyword>
<dbReference type="PANTHER" id="PTHR10629:SF52">
    <property type="entry name" value="DNA (CYTOSINE-5)-METHYLTRANSFERASE 1"/>
    <property type="match status" value="1"/>
</dbReference>
<dbReference type="Pfam" id="PF00145">
    <property type="entry name" value="DNA_methylase"/>
    <property type="match status" value="1"/>
</dbReference>
<comment type="caution">
    <text evidence="10">The sequence shown here is derived from an EMBL/GenBank/DDBJ whole genome shotgun (WGS) entry which is preliminary data.</text>
</comment>
<feature type="domain" description="DNA methylase N-terminal" evidence="9">
    <location>
        <begin position="34"/>
        <end position="89"/>
    </location>
</feature>
<dbReference type="PROSITE" id="PS00094">
    <property type="entry name" value="C5_MTASE_1"/>
    <property type="match status" value="1"/>
</dbReference>
<dbReference type="PROSITE" id="PS00095">
    <property type="entry name" value="C5_MTASE_2"/>
    <property type="match status" value="1"/>
</dbReference>
<dbReference type="GO" id="GO:0003677">
    <property type="term" value="F:DNA binding"/>
    <property type="evidence" value="ECO:0007669"/>
    <property type="project" value="TreeGrafter"/>
</dbReference>
<dbReference type="Gene3D" id="3.40.50.150">
    <property type="entry name" value="Vaccinia Virus protein VP39"/>
    <property type="match status" value="1"/>
</dbReference>
<evidence type="ECO:0000256" key="2">
    <source>
        <dbReference type="ARBA" id="ARBA00022679"/>
    </source>
</evidence>
<sequence length="486" mass="55153">MTLLFDIDNAADSDAAPQPAGTSLSPYERLDDRALLNKLLEIYDQRAIAEALAEADKGSWCRETINRWAKGKAEPKVTRAAYQRMVSMLPTPKPNDIKPSFRFIDLFAGIGGIRKGFEAIGGECVFTSEWNKYAVRTYKANHFCDPLTHRFNEDIREVTLSANLEIDEDTAYKHIDQQIPDHDVLLAGFPCQPFSLAGVSKKNSLGRKHGFECDAQGTLFFDVARILAAKRPAAFLLENVKNLKSHDKGKTFRVICETLDELGYEVADVNAPKGQDPKVIDAKHFLPQHRERIVLVGFRRDLGVHDGFTLKDIVNMYPKERPSFGELLDKDVDDKYILTPKLWEYLYKYAQKHREKGNGFGFGLTRFHDVARTLSARYHKDGSEILVDRGFDDALDFYSEHNHTHRPRRLTPQECARLMGFDKLGESNFVIPVSDTQAYRQFGNSVVVPVFESVAKLMKSRILAARKIESIKAKEDQKQIEIPLAQ</sequence>
<dbReference type="InterPro" id="IPR001525">
    <property type="entry name" value="C5_MeTfrase"/>
</dbReference>
<evidence type="ECO:0000256" key="7">
    <source>
        <dbReference type="RuleBase" id="RU000416"/>
    </source>
</evidence>
<evidence type="ECO:0000256" key="5">
    <source>
        <dbReference type="ARBA" id="ARBA00047422"/>
    </source>
</evidence>
<dbReference type="InterPro" id="IPR040743">
    <property type="entry name" value="DNA_meth_N"/>
</dbReference>
<dbReference type="NCBIfam" id="NF007772">
    <property type="entry name" value="PRK10458.1"/>
    <property type="match status" value="1"/>
</dbReference>
<evidence type="ECO:0000313" key="11">
    <source>
        <dbReference type="Proteomes" id="UP000196331"/>
    </source>
</evidence>
<keyword evidence="2 6" id="KW-0808">Transferase</keyword>
<dbReference type="CDD" id="cd00315">
    <property type="entry name" value="Cyt_C5_DNA_methylase"/>
    <property type="match status" value="1"/>
</dbReference>
<dbReference type="Proteomes" id="UP000196331">
    <property type="component" value="Unassembled WGS sequence"/>
</dbReference>
<dbReference type="InterPro" id="IPR018117">
    <property type="entry name" value="C5_DNA_meth_AS"/>
</dbReference>
<dbReference type="PANTHER" id="PTHR10629">
    <property type="entry name" value="CYTOSINE-SPECIFIC METHYLTRANSFERASE"/>
    <property type="match status" value="1"/>
</dbReference>
<dbReference type="Gene3D" id="3.90.120.30">
    <property type="match status" value="1"/>
</dbReference>
<dbReference type="InterPro" id="IPR050390">
    <property type="entry name" value="C5-Methyltransferase"/>
</dbReference>
<feature type="active site" evidence="6">
    <location>
        <position position="191"/>
    </location>
</feature>
<keyword evidence="4" id="KW-0680">Restriction system</keyword>
<evidence type="ECO:0000313" key="10">
    <source>
        <dbReference type="EMBL" id="SJN14275.1"/>
    </source>
</evidence>
<evidence type="ECO:0000256" key="1">
    <source>
        <dbReference type="ARBA" id="ARBA00022603"/>
    </source>
</evidence>
<protein>
    <recommendedName>
        <fullName evidence="8">Cytosine-specific methyltransferase</fullName>
        <ecNumber evidence="8">2.1.1.37</ecNumber>
    </recommendedName>
</protein>
<dbReference type="EMBL" id="FUKM01000057">
    <property type="protein sequence ID" value="SJN14275.1"/>
    <property type="molecule type" value="Genomic_DNA"/>
</dbReference>
<name>A0A1R4I3A2_9GAMM</name>
<dbReference type="OrthoDB" id="9813719at2"/>
<dbReference type="NCBIfam" id="TIGR00675">
    <property type="entry name" value="dcm"/>
    <property type="match status" value="1"/>
</dbReference>
<keyword evidence="3 6" id="KW-0949">S-adenosyl-L-methionine</keyword>
<comment type="similarity">
    <text evidence="6 7">Belongs to the class I-like SAM-binding methyltransferase superfamily. C5-methyltransferase family.</text>
</comment>
<reference evidence="10 11" key="1">
    <citation type="submission" date="2017-02" db="EMBL/GenBank/DDBJ databases">
        <authorList>
            <person name="Dridi B."/>
        </authorList>
    </citation>
    <scope>NUCLEOTIDE SEQUENCE [LARGE SCALE GENOMIC DNA]</scope>
    <source>
        <strain evidence="10 11">JB380</strain>
    </source>
</reference>
<dbReference type="GO" id="GO:0044027">
    <property type="term" value="P:negative regulation of gene expression via chromosomal CpG island methylation"/>
    <property type="evidence" value="ECO:0007669"/>
    <property type="project" value="TreeGrafter"/>
</dbReference>
<dbReference type="PRINTS" id="PR00105">
    <property type="entry name" value="C5METTRFRASE"/>
</dbReference>
<proteinExistence type="inferred from homology"/>
<evidence type="ECO:0000256" key="3">
    <source>
        <dbReference type="ARBA" id="ARBA00022691"/>
    </source>
</evidence>